<dbReference type="AlphaFoldDB" id="A0A9X6VRT1"/>
<sequence>MGSLIKNVYLLRHSITDFNNQKKIFGTSDIPLNKQGIKLVHNIKHQFKNKNIQGVLTSDLKRAYQTGEIISEMLEVPLFTNKLLRERDQGIYEGLSLEHVNKLTSNFSFDTRIEDRETVREFIDRTKLVFNSIAEEIKWENLIIVTHNGVLKMFMSIFLKKNTRKWELCEARKVQYNEVQKEWLLYE</sequence>
<dbReference type="SMART" id="SM00855">
    <property type="entry name" value="PGAM"/>
    <property type="match status" value="1"/>
</dbReference>
<organism evidence="4 5">
    <name type="scientific">Bacillus cereus</name>
    <dbReference type="NCBI Taxonomy" id="1396"/>
    <lineage>
        <taxon>Bacteria</taxon>
        <taxon>Bacillati</taxon>
        <taxon>Bacillota</taxon>
        <taxon>Bacilli</taxon>
        <taxon>Bacillales</taxon>
        <taxon>Bacillaceae</taxon>
        <taxon>Bacillus</taxon>
        <taxon>Bacillus cereus group</taxon>
    </lineage>
</organism>
<dbReference type="SUPFAM" id="SSF53254">
    <property type="entry name" value="Phosphoglycerate mutase-like"/>
    <property type="match status" value="1"/>
</dbReference>
<dbReference type="CDD" id="cd07067">
    <property type="entry name" value="HP_PGM_like"/>
    <property type="match status" value="1"/>
</dbReference>
<reference evidence="4 5" key="1">
    <citation type="submission" date="2017-09" db="EMBL/GenBank/DDBJ databases">
        <title>Large-scale bioinformatics analysis of Bacillus genomes uncovers conserved roles of natural products in bacterial physiology.</title>
        <authorList>
            <consortium name="Agbiome Team Llc"/>
            <person name="Bleich R.M."/>
            <person name="Kirk G.J."/>
            <person name="Santa Maria K.C."/>
            <person name="Allen S.E."/>
            <person name="Farag S."/>
            <person name="Shank E.A."/>
            <person name="Bowers A."/>
        </authorList>
    </citation>
    <scope>NUCLEOTIDE SEQUENCE [LARGE SCALE GENOMIC DNA]</scope>
    <source>
        <strain evidence="4 5">AFS020204</strain>
    </source>
</reference>
<dbReference type="Pfam" id="PF00300">
    <property type="entry name" value="His_Phos_1"/>
    <property type="match status" value="1"/>
</dbReference>
<evidence type="ECO:0000313" key="4">
    <source>
        <dbReference type="EMBL" id="PFF40806.1"/>
    </source>
</evidence>
<gene>
    <name evidence="4" type="ORF">CN357_32785</name>
</gene>
<feature type="active site" description="Tele-phosphohistidine intermediate" evidence="2">
    <location>
        <position position="13"/>
    </location>
</feature>
<comment type="caution">
    <text evidence="4">The sequence shown here is derived from an EMBL/GenBank/DDBJ whole genome shotgun (WGS) entry which is preliminary data.</text>
</comment>
<dbReference type="GO" id="GO:0043456">
    <property type="term" value="P:regulation of pentose-phosphate shunt"/>
    <property type="evidence" value="ECO:0007669"/>
    <property type="project" value="TreeGrafter"/>
</dbReference>
<dbReference type="Gene3D" id="3.40.50.1240">
    <property type="entry name" value="Phosphoglycerate mutase-like"/>
    <property type="match status" value="1"/>
</dbReference>
<name>A0A9X6VRT1_BACCE</name>
<dbReference type="EMBL" id="NTSO01000035">
    <property type="protein sequence ID" value="PFF40806.1"/>
    <property type="molecule type" value="Genomic_DNA"/>
</dbReference>
<dbReference type="Proteomes" id="UP000220210">
    <property type="component" value="Unassembled WGS sequence"/>
</dbReference>
<evidence type="ECO:0000313" key="5">
    <source>
        <dbReference type="Proteomes" id="UP000220210"/>
    </source>
</evidence>
<dbReference type="PANTHER" id="PTHR46517">
    <property type="entry name" value="FRUCTOSE-2,6-BISPHOSPHATASE TIGAR"/>
    <property type="match status" value="1"/>
</dbReference>
<accession>A0A9X6VRT1</accession>
<protein>
    <submittedName>
        <fullName evidence="4">Histidine phosphatase family protein</fullName>
    </submittedName>
</protein>
<feature type="active site" description="Proton donor/acceptor" evidence="2">
    <location>
        <position position="86"/>
    </location>
</feature>
<dbReference type="PIRSF" id="PIRSF000709">
    <property type="entry name" value="6PFK_2-Ptase"/>
    <property type="match status" value="1"/>
</dbReference>
<evidence type="ECO:0000256" key="2">
    <source>
        <dbReference type="PIRSR" id="PIRSR613078-1"/>
    </source>
</evidence>
<evidence type="ECO:0000256" key="1">
    <source>
        <dbReference type="ARBA" id="ARBA00022801"/>
    </source>
</evidence>
<dbReference type="GO" id="GO:0005829">
    <property type="term" value="C:cytosol"/>
    <property type="evidence" value="ECO:0007669"/>
    <property type="project" value="TreeGrafter"/>
</dbReference>
<dbReference type="InterPro" id="IPR029033">
    <property type="entry name" value="His_PPase_superfam"/>
</dbReference>
<dbReference type="GO" id="GO:0004331">
    <property type="term" value="F:fructose-2,6-bisphosphate 2-phosphatase activity"/>
    <property type="evidence" value="ECO:0007669"/>
    <property type="project" value="TreeGrafter"/>
</dbReference>
<dbReference type="InterPro" id="IPR013078">
    <property type="entry name" value="His_Pase_superF_clade-1"/>
</dbReference>
<dbReference type="PANTHER" id="PTHR46517:SF1">
    <property type="entry name" value="FRUCTOSE-2,6-BISPHOSPHATASE TIGAR"/>
    <property type="match status" value="1"/>
</dbReference>
<dbReference type="GO" id="GO:0045820">
    <property type="term" value="P:negative regulation of glycolytic process"/>
    <property type="evidence" value="ECO:0007669"/>
    <property type="project" value="TreeGrafter"/>
</dbReference>
<evidence type="ECO:0000256" key="3">
    <source>
        <dbReference type="PIRSR" id="PIRSR613078-2"/>
    </source>
</evidence>
<proteinExistence type="predicted"/>
<feature type="binding site" evidence="3">
    <location>
        <begin position="12"/>
        <end position="19"/>
    </location>
    <ligand>
        <name>substrate</name>
    </ligand>
</feature>
<dbReference type="InterPro" id="IPR051695">
    <property type="entry name" value="Phosphoglycerate_Mutase"/>
</dbReference>
<feature type="binding site" evidence="3">
    <location>
        <position position="62"/>
    </location>
    <ligand>
        <name>substrate</name>
    </ligand>
</feature>
<keyword evidence="1" id="KW-0378">Hydrolase</keyword>